<dbReference type="Pfam" id="PF24750">
    <property type="entry name" value="b-prop_At3g26010-like"/>
    <property type="match status" value="1"/>
</dbReference>
<dbReference type="Proteomes" id="UP000231279">
    <property type="component" value="Unassembled WGS sequence"/>
</dbReference>
<feature type="domain" description="F-box protein At3g26010-like beta-propeller" evidence="2">
    <location>
        <begin position="96"/>
        <end position="303"/>
    </location>
</feature>
<dbReference type="NCBIfam" id="TIGR01640">
    <property type="entry name" value="F_box_assoc_1"/>
    <property type="match status" value="1"/>
</dbReference>
<comment type="caution">
    <text evidence="3">The sequence shown here is derived from an EMBL/GenBank/DDBJ whole genome shotgun (WGS) entry which is preliminary data.</text>
</comment>
<dbReference type="InterPro" id="IPR056592">
    <property type="entry name" value="Beta-prop_At3g26010-like"/>
</dbReference>
<keyword evidence="4" id="KW-1185">Reference proteome</keyword>
<organism evidence="3 4">
    <name type="scientific">Handroanthus impetiginosus</name>
    <dbReference type="NCBI Taxonomy" id="429701"/>
    <lineage>
        <taxon>Eukaryota</taxon>
        <taxon>Viridiplantae</taxon>
        <taxon>Streptophyta</taxon>
        <taxon>Embryophyta</taxon>
        <taxon>Tracheophyta</taxon>
        <taxon>Spermatophyta</taxon>
        <taxon>Magnoliopsida</taxon>
        <taxon>eudicotyledons</taxon>
        <taxon>Gunneridae</taxon>
        <taxon>Pentapetalae</taxon>
        <taxon>asterids</taxon>
        <taxon>lamiids</taxon>
        <taxon>Lamiales</taxon>
        <taxon>Bignoniaceae</taxon>
        <taxon>Crescentiina</taxon>
        <taxon>Tabebuia alliance</taxon>
        <taxon>Handroanthus</taxon>
    </lineage>
</organism>
<dbReference type="PANTHER" id="PTHR35546">
    <property type="entry name" value="F-BOX PROTEIN INTERACTION DOMAIN PROTEIN-RELATED"/>
    <property type="match status" value="1"/>
</dbReference>
<dbReference type="STRING" id="429701.A0A2G9HJ08"/>
<evidence type="ECO:0000259" key="2">
    <source>
        <dbReference type="Pfam" id="PF24750"/>
    </source>
</evidence>
<evidence type="ECO:0000313" key="4">
    <source>
        <dbReference type="Proteomes" id="UP000231279"/>
    </source>
</evidence>
<accession>A0A2G9HJ08</accession>
<evidence type="ECO:0000259" key="1">
    <source>
        <dbReference type="Pfam" id="PF00646"/>
    </source>
</evidence>
<dbReference type="OrthoDB" id="626202at2759"/>
<feature type="domain" description="F-box" evidence="1">
    <location>
        <begin position="9"/>
        <end position="44"/>
    </location>
</feature>
<sequence length="383" mass="44024">MKQSWFENDDILTNILSRLPTKIVHRLKYVSKDWQNLTSNRSFIKHQLKRTEPVSGFFYQEIIKRIGDINEPIIYIPVGTENFKTWHTVLNFLPEKVFVLSSNSGLLCCRSILPSCRVSIYICNPLNKQWTSIKWSNCLSTRSSIALACDPIQNPIDVSTDFKLVAVSKGEDEQEPSFIFDVYSSKTGSWARSNERRQCDHKIKKNKGVFVEGILYWLTDGYQILAFDPQNELSWLVTAPLPTTHFSGVPETCIGESHGKLNYVMISEEGLQVWALEDHTASTWKLKTNISLDDLEQENPVVLYKILEKVANRVFKDMLAWFDPLAFKDGKLLVRVYLNIYLYDIGTRKLMKVLDDKQLGPNSLMDPVVLPYNMSLVPVEDQT</sequence>
<dbReference type="PANTHER" id="PTHR35546:SF21">
    <property type="entry name" value="F-BOX DOMAIN-CONTAINING PROTEIN"/>
    <property type="match status" value="1"/>
</dbReference>
<gene>
    <name evidence="3" type="ORF">CDL12_09827</name>
</gene>
<dbReference type="SUPFAM" id="SSF81383">
    <property type="entry name" value="F-box domain"/>
    <property type="match status" value="1"/>
</dbReference>
<proteinExistence type="predicted"/>
<dbReference type="EMBL" id="NKXS01001658">
    <property type="protein sequence ID" value="PIN17516.1"/>
    <property type="molecule type" value="Genomic_DNA"/>
</dbReference>
<dbReference type="InterPro" id="IPR036047">
    <property type="entry name" value="F-box-like_dom_sf"/>
</dbReference>
<reference evidence="4" key="1">
    <citation type="journal article" date="2018" name="Gigascience">
        <title>Genome assembly of the Pink Ipe (Handroanthus impetiginosus, Bignoniaceae), a highly valued, ecologically keystone Neotropical timber forest tree.</title>
        <authorList>
            <person name="Silva-Junior O.B."/>
            <person name="Grattapaglia D."/>
            <person name="Novaes E."/>
            <person name="Collevatti R.G."/>
        </authorList>
    </citation>
    <scope>NUCLEOTIDE SEQUENCE [LARGE SCALE GENOMIC DNA]</scope>
    <source>
        <strain evidence="4">cv. UFG-1</strain>
    </source>
</reference>
<dbReference type="AlphaFoldDB" id="A0A2G9HJ08"/>
<protein>
    <submittedName>
        <fullName evidence="3">Uncharacterized protein</fullName>
    </submittedName>
</protein>
<evidence type="ECO:0000313" key="3">
    <source>
        <dbReference type="EMBL" id="PIN17516.1"/>
    </source>
</evidence>
<dbReference type="InterPro" id="IPR017451">
    <property type="entry name" value="F-box-assoc_interact_dom"/>
</dbReference>
<dbReference type="InterPro" id="IPR001810">
    <property type="entry name" value="F-box_dom"/>
</dbReference>
<dbReference type="InterPro" id="IPR055290">
    <property type="entry name" value="At3g26010-like"/>
</dbReference>
<dbReference type="Pfam" id="PF00646">
    <property type="entry name" value="F-box"/>
    <property type="match status" value="1"/>
</dbReference>
<name>A0A2G9HJ08_9LAMI</name>